<organism evidence="1">
    <name type="scientific">uncultured Caudovirales phage</name>
    <dbReference type="NCBI Taxonomy" id="2100421"/>
    <lineage>
        <taxon>Viruses</taxon>
        <taxon>Duplodnaviria</taxon>
        <taxon>Heunggongvirae</taxon>
        <taxon>Uroviricota</taxon>
        <taxon>Caudoviricetes</taxon>
        <taxon>Peduoviridae</taxon>
        <taxon>Maltschvirus</taxon>
        <taxon>Maltschvirus maltsch</taxon>
    </lineage>
</organism>
<accession>A0A6J7WIB6</accession>
<evidence type="ECO:0000313" key="1">
    <source>
        <dbReference type="EMBL" id="CAB5217769.1"/>
    </source>
</evidence>
<protein>
    <submittedName>
        <fullName evidence="1">Uncharacterized protein</fullName>
    </submittedName>
</protein>
<sequence>MNHTAQVMLTDKTVNEDGTIQVTFDDGTGYIYGDEASLVMDCEMRDTDLPSTLKSLLICMLVDQGQSTVGKTLYLDVDAVDGNIVKVI</sequence>
<name>A0A6J7WIB6_9CAUD</name>
<reference evidence="1" key="1">
    <citation type="submission" date="2020-05" db="EMBL/GenBank/DDBJ databases">
        <authorList>
            <person name="Chiriac C."/>
            <person name="Salcher M."/>
            <person name="Ghai R."/>
            <person name="Kavagutti S V."/>
        </authorList>
    </citation>
    <scope>NUCLEOTIDE SEQUENCE</scope>
</reference>
<proteinExistence type="predicted"/>
<dbReference type="EMBL" id="LR798251">
    <property type="protein sequence ID" value="CAB5217769.1"/>
    <property type="molecule type" value="Genomic_DNA"/>
</dbReference>
<gene>
    <name evidence="1" type="ORF">UFOVP210_11</name>
</gene>